<dbReference type="SUPFAM" id="SSF52467">
    <property type="entry name" value="DHS-like NAD/FAD-binding domain"/>
    <property type="match status" value="1"/>
</dbReference>
<dbReference type="EMBL" id="CP001616">
    <property type="protein sequence ID" value="ACQ93867.1"/>
    <property type="molecule type" value="Genomic_DNA"/>
</dbReference>
<protein>
    <submittedName>
        <fullName evidence="1">Uncharacterized protein</fullName>
    </submittedName>
</protein>
<gene>
    <name evidence="1" type="ordered locus">Tola_2269</name>
</gene>
<organism evidence="1 2">
    <name type="scientific">Tolumonas auensis (strain DSM 9187 / NBRC 110442 / TA 4)</name>
    <dbReference type="NCBI Taxonomy" id="595494"/>
    <lineage>
        <taxon>Bacteria</taxon>
        <taxon>Pseudomonadati</taxon>
        <taxon>Pseudomonadota</taxon>
        <taxon>Gammaproteobacteria</taxon>
        <taxon>Aeromonadales</taxon>
        <taxon>Aeromonadaceae</taxon>
        <taxon>Tolumonas</taxon>
    </lineage>
</organism>
<dbReference type="eggNOG" id="ENOG502Z7ZR">
    <property type="taxonomic scope" value="Bacteria"/>
</dbReference>
<dbReference type="AlphaFoldDB" id="C4L8Z7"/>
<dbReference type="KEGG" id="tau:Tola_2269"/>
<reference evidence="2" key="1">
    <citation type="submission" date="2009-05" db="EMBL/GenBank/DDBJ databases">
        <title>Complete sequence of Tolumonas auensis DSM 9187.</title>
        <authorList>
            <consortium name="US DOE Joint Genome Institute"/>
            <person name="Lucas S."/>
            <person name="Copeland A."/>
            <person name="Lapidus A."/>
            <person name="Glavina del Rio T."/>
            <person name="Tice H."/>
            <person name="Bruce D."/>
            <person name="Goodwin L."/>
            <person name="Pitluck S."/>
            <person name="Chertkov O."/>
            <person name="Brettin T."/>
            <person name="Detter J.C."/>
            <person name="Han C."/>
            <person name="Larimer F."/>
            <person name="Land M."/>
            <person name="Hauser L."/>
            <person name="Kyrpides N."/>
            <person name="Mikhailova N."/>
            <person name="Spring S."/>
            <person name="Beller H."/>
        </authorList>
    </citation>
    <scope>NUCLEOTIDE SEQUENCE [LARGE SCALE GENOMIC DNA]</scope>
    <source>
        <strain evidence="2">DSM 9187 / TA4</strain>
    </source>
</reference>
<reference evidence="1 2" key="2">
    <citation type="journal article" date="2011" name="Stand. Genomic Sci.">
        <title>Complete genome sequence of Tolumonas auensis type strain (TA 4).</title>
        <authorList>
            <person name="Chertkov O."/>
            <person name="Copeland A."/>
            <person name="Lucas S."/>
            <person name="Lapidus A."/>
            <person name="Berry K.W."/>
            <person name="Detter J.C."/>
            <person name="Del Rio T.G."/>
            <person name="Hammon N."/>
            <person name="Dalin E."/>
            <person name="Tice H."/>
            <person name="Pitluck S."/>
            <person name="Richardson P."/>
            <person name="Bruce D."/>
            <person name="Goodwin L."/>
            <person name="Han C."/>
            <person name="Tapia R."/>
            <person name="Saunders E."/>
            <person name="Schmutz J."/>
            <person name="Brettin T."/>
            <person name="Larimer F."/>
            <person name="Land M."/>
            <person name="Hauser L."/>
            <person name="Spring S."/>
            <person name="Rohde M."/>
            <person name="Kyrpides N.C."/>
            <person name="Ivanova N."/>
            <person name="Goker M."/>
            <person name="Beller H.R."/>
            <person name="Klenk H.P."/>
            <person name="Woyke T."/>
        </authorList>
    </citation>
    <scope>NUCLEOTIDE SEQUENCE [LARGE SCALE GENOMIC DNA]</scope>
    <source>
        <strain evidence="2">DSM 9187 / TA4</strain>
    </source>
</reference>
<dbReference type="InterPro" id="IPR029035">
    <property type="entry name" value="DHS-like_NAD/FAD-binding_dom"/>
</dbReference>
<proteinExistence type="predicted"/>
<accession>C4L8Z7</accession>
<evidence type="ECO:0000313" key="1">
    <source>
        <dbReference type="EMBL" id="ACQ93867.1"/>
    </source>
</evidence>
<evidence type="ECO:0000313" key="2">
    <source>
        <dbReference type="Proteomes" id="UP000009073"/>
    </source>
</evidence>
<dbReference type="Proteomes" id="UP000009073">
    <property type="component" value="Chromosome"/>
</dbReference>
<dbReference type="OrthoDB" id="9812283at2"/>
<name>C4L8Z7_TOLAT</name>
<dbReference type="RefSeq" id="WP_015879335.1">
    <property type="nucleotide sequence ID" value="NC_012691.1"/>
</dbReference>
<dbReference type="STRING" id="595494.Tola_2269"/>
<keyword evidence="2" id="KW-1185">Reference proteome</keyword>
<sequence length="382" mass="45612">MSEIINKIDISKIYEQDLNFLFGAGASFGLFPTLATQMKDENGNYETIETLAHYFESKNKKNLNSLLFMYYYKECIEPVMKFNWSENKGWHIDFDDRIELEVMSNYKALLFTLFSILDKKHHQEKKVNIFTTNYDSCFVEAYEELLEENKTQLNLNDGSNGFKRKVVEARNFDSIQVRKSTFDKNATIVPQVNIIHLHGSAYWRKKGESIEVQYHNNNNDRLIERFPESELKIFKSFIKKSDSKKEELKIEFSSDFDEIEKEFWVKYNKLPIVNPTKWKFYETVFEEHYYQMLRYMSYQLEKRQSTLIVFGFSFADEHIRHLVKRSLSNNYLTMYICCFDDSQLSKMKSYFAEYANVKFIKIEQNLNFSEFNNNVFSITPLV</sequence>
<dbReference type="HOGENOM" id="CLU_042788_0_0_6"/>